<comment type="similarity">
    <text evidence="1">Belongs to the SorC transcriptional regulatory family.</text>
</comment>
<dbReference type="Proteomes" id="UP000198825">
    <property type="component" value="Chromosome I"/>
</dbReference>
<dbReference type="STRING" id="546874.SAMN04488544_1340"/>
<dbReference type="AlphaFoldDB" id="A0A1H2M3G0"/>
<reference evidence="7" key="1">
    <citation type="submission" date="2016-10" db="EMBL/GenBank/DDBJ databases">
        <authorList>
            <person name="Varghese N."/>
            <person name="Submissions S."/>
        </authorList>
    </citation>
    <scope>NUCLEOTIDE SEQUENCE [LARGE SCALE GENOMIC DNA]</scope>
    <source>
        <strain evidence="7">DSM 21743</strain>
    </source>
</reference>
<keyword evidence="4" id="KW-0804">Transcription</keyword>
<dbReference type="OrthoDB" id="186585at2"/>
<dbReference type="Gene3D" id="3.40.50.1360">
    <property type="match status" value="1"/>
</dbReference>
<feature type="domain" description="Sugar-binding" evidence="5">
    <location>
        <begin position="77"/>
        <end position="322"/>
    </location>
</feature>
<dbReference type="EMBL" id="LT629799">
    <property type="protein sequence ID" value="SDU87797.1"/>
    <property type="molecule type" value="Genomic_DNA"/>
</dbReference>
<gene>
    <name evidence="6" type="ORF">SAMN04488544_1340</name>
</gene>
<name>A0A1H2M3G0_9ACTN</name>
<evidence type="ECO:0000256" key="2">
    <source>
        <dbReference type="ARBA" id="ARBA00023015"/>
    </source>
</evidence>
<evidence type="ECO:0000256" key="4">
    <source>
        <dbReference type="ARBA" id="ARBA00023163"/>
    </source>
</evidence>
<sequence>MSADPTTPPTAPLATQPTRSATQLAVAIARAYYLEGLSKVEIAKLHDLSRFKVARILEDSLASGLVRIEIADVGSSDAELAEQLRQRYHLHRAVVVNGPFRDPDALRPALGRAAADLLAELVTADDVLGVAWGRTLSAMADQVRDLPACEIVQLTGIAGSVATNNADLVRQLLSASHGAHYPLYAPLVVPDAQTAAGLARQPSIKATMAQWKRVSVAVVAVGSWDADGSQLYPVLEPRDHTALRRQTVAAEMCAMLYDPEGRPLATALDQRRIGISHHELMRVPEVVAVAGGPAKATALRSVLRGRAVTSVVTDADVARELLTGDAELLPPVRRRARRS</sequence>
<protein>
    <submittedName>
        <fullName evidence="6">DNA-binding transcriptional regulator LsrR, DeoR family</fullName>
    </submittedName>
</protein>
<evidence type="ECO:0000256" key="1">
    <source>
        <dbReference type="ARBA" id="ARBA00010466"/>
    </source>
</evidence>
<dbReference type="PANTHER" id="PTHR34294:SF1">
    <property type="entry name" value="TRANSCRIPTIONAL REGULATOR LSRR"/>
    <property type="match status" value="1"/>
</dbReference>
<dbReference type="InterPro" id="IPR037171">
    <property type="entry name" value="NagB/RpiA_transferase-like"/>
</dbReference>
<dbReference type="GO" id="GO:0003677">
    <property type="term" value="F:DNA binding"/>
    <property type="evidence" value="ECO:0007669"/>
    <property type="project" value="UniProtKB-KW"/>
</dbReference>
<dbReference type="InterPro" id="IPR036388">
    <property type="entry name" value="WH-like_DNA-bd_sf"/>
</dbReference>
<evidence type="ECO:0000256" key="3">
    <source>
        <dbReference type="ARBA" id="ARBA00023125"/>
    </source>
</evidence>
<keyword evidence="2" id="KW-0805">Transcription regulation</keyword>
<evidence type="ECO:0000313" key="6">
    <source>
        <dbReference type="EMBL" id="SDU87797.1"/>
    </source>
</evidence>
<dbReference type="RefSeq" id="WP_091073770.1">
    <property type="nucleotide sequence ID" value="NZ_LT629799.1"/>
</dbReference>
<dbReference type="InterPro" id="IPR007324">
    <property type="entry name" value="Sugar-bd_dom_put"/>
</dbReference>
<keyword evidence="3 6" id="KW-0238">DNA-binding</keyword>
<dbReference type="Pfam" id="PF04198">
    <property type="entry name" value="Sugar-bind"/>
    <property type="match status" value="1"/>
</dbReference>
<dbReference type="SUPFAM" id="SSF100950">
    <property type="entry name" value="NagB/RpiA/CoA transferase-like"/>
    <property type="match status" value="1"/>
</dbReference>
<dbReference type="Gene3D" id="1.10.10.10">
    <property type="entry name" value="Winged helix-like DNA-binding domain superfamily/Winged helix DNA-binding domain"/>
    <property type="match status" value="1"/>
</dbReference>
<evidence type="ECO:0000313" key="7">
    <source>
        <dbReference type="Proteomes" id="UP000198825"/>
    </source>
</evidence>
<evidence type="ECO:0000259" key="5">
    <source>
        <dbReference type="Pfam" id="PF04198"/>
    </source>
</evidence>
<organism evidence="6 7">
    <name type="scientific">Microlunatus sagamiharensis</name>
    <dbReference type="NCBI Taxonomy" id="546874"/>
    <lineage>
        <taxon>Bacteria</taxon>
        <taxon>Bacillati</taxon>
        <taxon>Actinomycetota</taxon>
        <taxon>Actinomycetes</taxon>
        <taxon>Propionibacteriales</taxon>
        <taxon>Propionibacteriaceae</taxon>
        <taxon>Microlunatus</taxon>
    </lineage>
</organism>
<proteinExistence type="inferred from homology"/>
<dbReference type="GO" id="GO:0030246">
    <property type="term" value="F:carbohydrate binding"/>
    <property type="evidence" value="ECO:0007669"/>
    <property type="project" value="InterPro"/>
</dbReference>
<accession>A0A1H2M3G0</accession>
<dbReference type="InterPro" id="IPR051054">
    <property type="entry name" value="SorC_transcr_regulators"/>
</dbReference>
<keyword evidence="7" id="KW-1185">Reference proteome</keyword>
<dbReference type="PANTHER" id="PTHR34294">
    <property type="entry name" value="TRANSCRIPTIONAL REGULATOR-RELATED"/>
    <property type="match status" value="1"/>
</dbReference>